<dbReference type="PROSITE" id="PS01276">
    <property type="entry name" value="PEPTIDASE_U32"/>
    <property type="match status" value="1"/>
</dbReference>
<dbReference type="EC" id="3.4.-.-" evidence="2"/>
<dbReference type="InterPro" id="IPR020988">
    <property type="entry name" value="Pept_U32_collagenase"/>
</dbReference>
<name>A0ABS2NSJ2_9FIRM</name>
<protein>
    <submittedName>
        <fullName evidence="2">Protease</fullName>
        <ecNumber evidence="2">3.4.-.-</ecNumber>
    </submittedName>
</protein>
<dbReference type="Pfam" id="PF01136">
    <property type="entry name" value="Peptidase_U32"/>
    <property type="match status" value="2"/>
</dbReference>
<dbReference type="GO" id="GO:0006508">
    <property type="term" value="P:proteolysis"/>
    <property type="evidence" value="ECO:0007669"/>
    <property type="project" value="UniProtKB-KW"/>
</dbReference>
<dbReference type="InterPro" id="IPR001539">
    <property type="entry name" value="Peptidase_U32"/>
</dbReference>
<dbReference type="PANTHER" id="PTHR30217:SF10">
    <property type="entry name" value="23S RRNA 5-HYDROXYCYTIDINE C2501 SYNTHASE"/>
    <property type="match status" value="1"/>
</dbReference>
<keyword evidence="2" id="KW-0378">Hydrolase</keyword>
<dbReference type="GO" id="GO:0008233">
    <property type="term" value="F:peptidase activity"/>
    <property type="evidence" value="ECO:0007669"/>
    <property type="project" value="UniProtKB-KW"/>
</dbReference>
<keyword evidence="2" id="KW-0645">Protease</keyword>
<reference evidence="2 3" key="1">
    <citation type="submission" date="2021-01" db="EMBL/GenBank/DDBJ databases">
        <title>Genomic Encyclopedia of Type Strains, Phase IV (KMG-IV): sequencing the most valuable type-strain genomes for metagenomic binning, comparative biology and taxonomic classification.</title>
        <authorList>
            <person name="Goeker M."/>
        </authorList>
    </citation>
    <scope>NUCLEOTIDE SEQUENCE [LARGE SCALE GENOMIC DNA]</scope>
    <source>
        <strain evidence="2 3">DSM 25890</strain>
    </source>
</reference>
<keyword evidence="3" id="KW-1185">Reference proteome</keyword>
<dbReference type="RefSeq" id="WP_204403673.1">
    <property type="nucleotide sequence ID" value="NZ_JAFBEE010000020.1"/>
</dbReference>
<dbReference type="Pfam" id="PF12392">
    <property type="entry name" value="DUF3656"/>
    <property type="match status" value="1"/>
</dbReference>
<sequence>MRQIELLAPAGSFEALKAALQNGADAVYLGGTEFSARAYASNFDRDTLQEAVEYAHIRGMKVYITINILMKDHEIQGLLEYVNFLYNIDVDAVIVQDLGVMMLIREAFPDLELHCSTQMTLHNTKGVESLKKMGVKRVVLARELSLNEINEIHKKTGMELEAFVHGALCVAYSGQCLMSSFIGGRSGNRGRCAQPCRKPYQLVSSKGDLNNIDEEYHLSMRDLNTFEEIGKLIESGVTSFKIEGRMKKPQYVASIVRSYRQGIDHYLKKGKILKDEGLQKEMAQMFNRKFTKGYIFESPRSEIVNTEKPNNSGIYLGKVLQYQAKTKRLHIKLKSSLSVGDGIEVWQGIGSNEGGVVTAIYVNQKPVPKATTGQSVEIELKGKIQAGADVYKTLDVEMMDELERTYAHQAENKKVLVYGEIKINLGKPMELSLWDGANHHVYSKTDFIVEKAQRVALTEERVIENLSKLGNTPYSLEELKVEIDDGVAVPISVINGLRRDAIDQLTELRKNHYQRNEKEILPQPSTLSYVALGKKSNDHPSPRITAKVDRVDLLKVVLEEDIDGIYYGDFNTLSEASSLCREKGIPCYFRSPSIMKDQDYNRVAEEIKGIDLQGVLAGDLGMINYTKNNLTVPVMVDYSLNTMNSYTFHYLDQLQVQGGILSPELDFKNIKELKINPQLQVEAVVYGKMSVMTIEYCPLQQQKECNHQCDDCRTIPYHYRWGLKDQKQMTFPFGKDCWGRTILLNSQALYMLDKLPEFQSNNIFNYRLEFTDEKPQDIKATINHCHQQMKRLQKGQKPLEVEELQHLVQEGFTRGHYFRGVE</sequence>
<evidence type="ECO:0000313" key="2">
    <source>
        <dbReference type="EMBL" id="MBM7615935.1"/>
    </source>
</evidence>
<gene>
    <name evidence="2" type="ORF">JOC73_002509</name>
</gene>
<dbReference type="EMBL" id="JAFBEE010000020">
    <property type="protein sequence ID" value="MBM7615935.1"/>
    <property type="molecule type" value="Genomic_DNA"/>
</dbReference>
<proteinExistence type="predicted"/>
<organism evidence="2 3">
    <name type="scientific">Alkaliphilus hydrothermalis</name>
    <dbReference type="NCBI Taxonomy" id="1482730"/>
    <lineage>
        <taxon>Bacteria</taxon>
        <taxon>Bacillati</taxon>
        <taxon>Bacillota</taxon>
        <taxon>Clostridia</taxon>
        <taxon>Peptostreptococcales</taxon>
        <taxon>Natronincolaceae</taxon>
        <taxon>Alkaliphilus</taxon>
    </lineage>
</organism>
<accession>A0ABS2NSJ2</accession>
<dbReference type="InterPro" id="IPR051454">
    <property type="entry name" value="RNA/ubiquinone_mod_enzymes"/>
</dbReference>
<feature type="domain" description="Peptidase U32 collagenase" evidence="1">
    <location>
        <begin position="390"/>
        <end position="509"/>
    </location>
</feature>
<evidence type="ECO:0000313" key="3">
    <source>
        <dbReference type="Proteomes" id="UP001314796"/>
    </source>
</evidence>
<evidence type="ECO:0000259" key="1">
    <source>
        <dbReference type="Pfam" id="PF12392"/>
    </source>
</evidence>
<dbReference type="Proteomes" id="UP001314796">
    <property type="component" value="Unassembled WGS sequence"/>
</dbReference>
<dbReference type="PANTHER" id="PTHR30217">
    <property type="entry name" value="PEPTIDASE U32 FAMILY"/>
    <property type="match status" value="1"/>
</dbReference>
<comment type="caution">
    <text evidence="2">The sequence shown here is derived from an EMBL/GenBank/DDBJ whole genome shotgun (WGS) entry which is preliminary data.</text>
</comment>